<protein>
    <submittedName>
        <fullName evidence="2">Uncharacterized protein DUF3291</fullName>
    </submittedName>
</protein>
<dbReference type="AlphaFoldDB" id="A0A2T0TX56"/>
<comment type="caution">
    <text evidence="2">The sequence shown here is derived from an EMBL/GenBank/DDBJ whole genome shotgun (WGS) entry which is preliminary data.</text>
</comment>
<feature type="domain" description="DUF3291" evidence="1">
    <location>
        <begin position="66"/>
        <end position="127"/>
    </location>
</feature>
<dbReference type="InterPro" id="IPR011008">
    <property type="entry name" value="Dimeric_a/b-barrel"/>
</dbReference>
<dbReference type="InterPro" id="IPR021708">
    <property type="entry name" value="DUF3291"/>
</dbReference>
<reference evidence="2 3" key="1">
    <citation type="submission" date="2018-03" db="EMBL/GenBank/DDBJ databases">
        <title>Genomic Encyclopedia of Archaeal and Bacterial Type Strains, Phase II (KMG-II): from individual species to whole genera.</title>
        <authorList>
            <person name="Goeker M."/>
        </authorList>
    </citation>
    <scope>NUCLEOTIDE SEQUENCE [LARGE SCALE GENOMIC DNA]</scope>
    <source>
        <strain evidence="2 3">DSM 45416</strain>
    </source>
</reference>
<dbReference type="EMBL" id="PVTG01000004">
    <property type="protein sequence ID" value="PRY50249.1"/>
    <property type="molecule type" value="Genomic_DNA"/>
</dbReference>
<keyword evidence="3" id="KW-1185">Reference proteome</keyword>
<evidence type="ECO:0000259" key="1">
    <source>
        <dbReference type="Pfam" id="PF11695"/>
    </source>
</evidence>
<dbReference type="Proteomes" id="UP000239210">
    <property type="component" value="Unassembled WGS sequence"/>
</dbReference>
<gene>
    <name evidence="2" type="ORF">LY71_104286</name>
</gene>
<name>A0A2T0TX56_9ACTN</name>
<dbReference type="SUPFAM" id="SSF54909">
    <property type="entry name" value="Dimeric alpha+beta barrel"/>
    <property type="match status" value="1"/>
</dbReference>
<evidence type="ECO:0000313" key="3">
    <source>
        <dbReference type="Proteomes" id="UP000239210"/>
    </source>
</evidence>
<dbReference type="RefSeq" id="WP_211297203.1">
    <property type="nucleotide sequence ID" value="NZ_PVTG01000004.1"/>
</dbReference>
<dbReference type="Pfam" id="PF11695">
    <property type="entry name" value="DUF3291"/>
    <property type="match status" value="1"/>
</dbReference>
<organism evidence="2 3">
    <name type="scientific">Geodermatophilus tzadiensis</name>
    <dbReference type="NCBI Taxonomy" id="1137988"/>
    <lineage>
        <taxon>Bacteria</taxon>
        <taxon>Bacillati</taxon>
        <taxon>Actinomycetota</taxon>
        <taxon>Actinomycetes</taxon>
        <taxon>Geodermatophilales</taxon>
        <taxon>Geodermatophilaceae</taxon>
        <taxon>Geodermatophilus</taxon>
    </lineage>
</organism>
<accession>A0A2T0TX56</accession>
<proteinExistence type="predicted"/>
<sequence length="136" mass="15450">MPTLPWTTLRSVEPGATALVMASRFRLRRGRDVPRFLVDSLRVHRQVRGADGALGVSLVARPLRREFLTLSAWRDRSALDALVRTQPHVGAMRRHRPAMAESTFTFWTVPADGVPVRWEDARRRLDDERAGVRGAR</sequence>
<evidence type="ECO:0000313" key="2">
    <source>
        <dbReference type="EMBL" id="PRY50249.1"/>
    </source>
</evidence>